<dbReference type="EMBL" id="LIUF01000001">
    <property type="protein sequence ID" value="KOX94777.1"/>
    <property type="molecule type" value="Genomic_DNA"/>
</dbReference>
<evidence type="ECO:0000313" key="4">
    <source>
        <dbReference type="EMBL" id="NLV07737.1"/>
    </source>
</evidence>
<dbReference type="PANTHER" id="PTHR31876">
    <property type="entry name" value="COV-LIKE PROTEIN 1"/>
    <property type="match status" value="1"/>
</dbReference>
<reference evidence="4" key="2">
    <citation type="submission" date="2019-12" db="EMBL/GenBank/DDBJ databases">
        <title>The whole-genome sequencing of Haloarcula japonica strain pws8.</title>
        <authorList>
            <person name="Verma D.K."/>
            <person name="Gopal K."/>
            <person name="Prasad E.S."/>
        </authorList>
    </citation>
    <scope>NUCLEOTIDE SEQUENCE</scope>
    <source>
        <strain evidence="4">Pws8</strain>
    </source>
</reference>
<feature type="transmembrane region" description="Helical" evidence="2">
    <location>
        <begin position="64"/>
        <end position="84"/>
    </location>
</feature>
<keyword evidence="5" id="KW-1185">Reference proteome</keyword>
<evidence type="ECO:0000256" key="1">
    <source>
        <dbReference type="SAM" id="MobiDB-lite"/>
    </source>
</evidence>
<comment type="caution">
    <text evidence="3">The sequence shown here is derived from an EMBL/GenBank/DDBJ whole genome shotgun (WGS) entry which is preliminary data.</text>
</comment>
<evidence type="ECO:0000313" key="3">
    <source>
        <dbReference type="EMBL" id="KOX94777.1"/>
    </source>
</evidence>
<dbReference type="EMBL" id="WOWB01000001">
    <property type="protein sequence ID" value="NLV07737.1"/>
    <property type="molecule type" value="Genomic_DNA"/>
</dbReference>
<gene>
    <name evidence="3" type="ORF">AMS69_02650</name>
    <name evidence="4" type="ORF">GOC83_16500</name>
</gene>
<dbReference type="InterPro" id="IPR007462">
    <property type="entry name" value="COV1-like"/>
</dbReference>
<accession>A0A0M9AM15</accession>
<dbReference type="RefSeq" id="WP_053966543.1">
    <property type="nucleotide sequence ID" value="NZ_JAWJXX010000019.1"/>
</dbReference>
<sequence>MASSTSWKRDFASGLIILLPLLVTVYVIIYLYSILASAAVIPAIDAELLSALGLPSGTTSVELARVFTTLIIFILIVFSIGYLMRTAFGDIVERAIDDAMNHVPGLRVVYNASKMAVETAVGGTEDLQAPVKLEVWDGMRMTAFKTGQTTDDGREVLFLPTAPNITTGFVVEVEPHRYEEVDERVEEALTRILSAGFGDTDRSNATPIPVADEDDLADD</sequence>
<keyword evidence="2" id="KW-0812">Transmembrane</keyword>
<proteinExistence type="predicted"/>
<protein>
    <submittedName>
        <fullName evidence="4">DUF502 domain-containing protein</fullName>
    </submittedName>
</protein>
<feature type="region of interest" description="Disordered" evidence="1">
    <location>
        <begin position="200"/>
        <end position="219"/>
    </location>
</feature>
<organism evidence="3 5">
    <name type="scientific">Haloarcula rubripromontorii</name>
    <dbReference type="NCBI Taxonomy" id="1705562"/>
    <lineage>
        <taxon>Archaea</taxon>
        <taxon>Methanobacteriati</taxon>
        <taxon>Methanobacteriota</taxon>
        <taxon>Stenosarchaea group</taxon>
        <taxon>Halobacteria</taxon>
        <taxon>Halobacteriales</taxon>
        <taxon>Haloarculaceae</taxon>
        <taxon>Haloarcula</taxon>
    </lineage>
</organism>
<dbReference type="Proteomes" id="UP000037729">
    <property type="component" value="Unassembled WGS sequence"/>
</dbReference>
<keyword evidence="2" id="KW-0472">Membrane</keyword>
<feature type="transmembrane region" description="Helical" evidence="2">
    <location>
        <begin position="12"/>
        <end position="44"/>
    </location>
</feature>
<name>A0A0M9AM15_9EURY</name>
<dbReference type="Pfam" id="PF04367">
    <property type="entry name" value="DUF502"/>
    <property type="match status" value="1"/>
</dbReference>
<reference evidence="3 5" key="1">
    <citation type="submission" date="2015-08" db="EMBL/GenBank/DDBJ databases">
        <title>Genomes of Isolates from Cabo Rojo, PR.</title>
        <authorList>
            <person name="Sanchez-Nieves R.L."/>
            <person name="Montalvo-Rodriguez R."/>
        </authorList>
    </citation>
    <scope>NUCLEOTIDE SEQUENCE [LARGE SCALE GENOMIC DNA]</scope>
    <source>
        <strain evidence="3 5">SL3</strain>
    </source>
</reference>
<dbReference type="AlphaFoldDB" id="A0A0M9AM15"/>
<evidence type="ECO:0000313" key="5">
    <source>
        <dbReference type="Proteomes" id="UP000037729"/>
    </source>
</evidence>
<dbReference type="OrthoDB" id="156682at2157"/>
<dbReference type="PATRIC" id="fig|1705562.3.peg.1481"/>
<dbReference type="PANTHER" id="PTHR31876:SF26">
    <property type="entry name" value="PROTEIN LIKE COV 2"/>
    <property type="match status" value="1"/>
</dbReference>
<dbReference type="Proteomes" id="UP000610611">
    <property type="component" value="Unassembled WGS sequence"/>
</dbReference>
<keyword evidence="2" id="KW-1133">Transmembrane helix</keyword>
<evidence type="ECO:0000256" key="2">
    <source>
        <dbReference type="SAM" id="Phobius"/>
    </source>
</evidence>